<dbReference type="Gene3D" id="1.10.3450.10">
    <property type="entry name" value="TTHA0068-like"/>
    <property type="match status" value="1"/>
</dbReference>
<keyword evidence="3" id="KW-1185">Reference proteome</keyword>
<evidence type="ECO:0000313" key="3">
    <source>
        <dbReference type="Proteomes" id="UP000243065"/>
    </source>
</evidence>
<evidence type="ECO:0000313" key="1">
    <source>
        <dbReference type="EMBL" id="CUS96004.1"/>
    </source>
</evidence>
<proteinExistence type="predicted"/>
<dbReference type="InterPro" id="IPR023203">
    <property type="entry name" value="TTHA0068_sf"/>
</dbReference>
<evidence type="ECO:0008006" key="5">
    <source>
        <dbReference type="Google" id="ProtNLM"/>
    </source>
</evidence>
<sequence length="129" mass="15231">MSIDKFLKGIEEFNSELFFECHDTLEEIWNGEKDPEIKKFYHGLIHITVGFYHLTNFNFKGAKSQFKKAIDKLDNYPDIYMNIKLSELLSNVKLWLKKIENTPNTASFNLNPEDLPKIKFANENENRKI</sequence>
<accession>A0A656D7Q4</accession>
<dbReference type="InterPro" id="IPR005500">
    <property type="entry name" value="DUF309"/>
</dbReference>
<evidence type="ECO:0000313" key="2">
    <source>
        <dbReference type="EMBL" id="CUT02150.1"/>
    </source>
</evidence>
<gene>
    <name evidence="1" type="ORF">JGI24_00040</name>
    <name evidence="2" type="ORF">JGI25_01012</name>
</gene>
<name>A0A656D7Q4_KRYT1</name>
<reference evidence="3 4" key="1">
    <citation type="submission" date="2015-11" db="EMBL/GenBank/DDBJ databases">
        <authorList>
            <person name="Varghese N."/>
        </authorList>
    </citation>
    <scope>NUCLEOTIDE SEQUENCE [LARGE SCALE GENOMIC DNA]</scope>
    <source>
        <strain evidence="1 3">JGI-24</strain>
        <strain evidence="2 4">JGI-25</strain>
    </source>
</reference>
<dbReference type="PANTHER" id="PTHR34796:SF1">
    <property type="entry name" value="EXPRESSED PROTEIN"/>
    <property type="match status" value="1"/>
</dbReference>
<dbReference type="Proteomes" id="UP000243065">
    <property type="component" value="Unassembled WGS sequence"/>
</dbReference>
<dbReference type="SUPFAM" id="SSF140663">
    <property type="entry name" value="TTHA0068-like"/>
    <property type="match status" value="1"/>
</dbReference>
<dbReference type="RefSeq" id="WP_072149540.1">
    <property type="nucleotide sequence ID" value="NZ_CZVU01000001.1"/>
</dbReference>
<dbReference type="EMBL" id="CZVV01000063">
    <property type="protein sequence ID" value="CUT02150.1"/>
    <property type="molecule type" value="Genomic_DNA"/>
</dbReference>
<dbReference type="Proteomes" id="UP000243105">
    <property type="component" value="Unassembled WGS sequence"/>
</dbReference>
<evidence type="ECO:0000313" key="4">
    <source>
        <dbReference type="Proteomes" id="UP000243105"/>
    </source>
</evidence>
<dbReference type="Pfam" id="PF03745">
    <property type="entry name" value="DUF309"/>
    <property type="match status" value="1"/>
</dbReference>
<protein>
    <recommendedName>
        <fullName evidence="5">DUF309 domain-containing protein</fullName>
    </recommendedName>
</protein>
<dbReference type="EMBL" id="CZVU01000001">
    <property type="protein sequence ID" value="CUS96004.1"/>
    <property type="molecule type" value="Genomic_DNA"/>
</dbReference>
<organism evidence="1 3">
    <name type="scientific">Kryptobacter tengchongensis</name>
    <dbReference type="NCBI Taxonomy" id="1643429"/>
    <lineage>
        <taxon>Bacteria</taxon>
        <taxon>Pseudomonadati</taxon>
        <taxon>Candidatus Kryptoniota</taxon>
        <taxon>Candidatus Kryptobacter</taxon>
    </lineage>
</organism>
<dbReference type="AlphaFoldDB" id="A0A656D7Q4"/>
<dbReference type="PANTHER" id="PTHR34796">
    <property type="entry name" value="EXPRESSED PROTEIN"/>
    <property type="match status" value="1"/>
</dbReference>